<feature type="transmembrane region" description="Helical" evidence="2">
    <location>
        <begin position="155"/>
        <end position="172"/>
    </location>
</feature>
<dbReference type="EMBL" id="CAKKNE010000001">
    <property type="protein sequence ID" value="CAH0365954.1"/>
    <property type="molecule type" value="Genomic_DNA"/>
</dbReference>
<feature type="transmembrane region" description="Helical" evidence="2">
    <location>
        <begin position="206"/>
        <end position="223"/>
    </location>
</feature>
<dbReference type="OrthoDB" id="186351at2759"/>
<proteinExistence type="predicted"/>
<feature type="transmembrane region" description="Helical" evidence="2">
    <location>
        <begin position="6"/>
        <end position="24"/>
    </location>
</feature>
<feature type="compositionally biased region" description="Basic and acidic residues" evidence="1">
    <location>
        <begin position="257"/>
        <end position="273"/>
    </location>
</feature>
<keyword evidence="2" id="KW-0812">Transmembrane</keyword>
<feature type="transmembrane region" description="Helical" evidence="2">
    <location>
        <begin position="115"/>
        <end position="135"/>
    </location>
</feature>
<evidence type="ECO:0000256" key="1">
    <source>
        <dbReference type="SAM" id="MobiDB-lite"/>
    </source>
</evidence>
<reference evidence="3" key="1">
    <citation type="submission" date="2021-01" db="EMBL/GenBank/DDBJ databases">
        <authorList>
            <person name="Corre E."/>
            <person name="Pelletier E."/>
            <person name="Niang G."/>
            <person name="Scheremetjew M."/>
            <person name="Finn R."/>
            <person name="Kale V."/>
            <person name="Holt S."/>
            <person name="Cochrane G."/>
            <person name="Meng A."/>
            <person name="Brown T."/>
            <person name="Cohen L."/>
        </authorList>
    </citation>
    <scope>NUCLEOTIDE SEQUENCE</scope>
    <source>
        <strain evidence="3">CCMP1756</strain>
    </source>
</reference>
<sequence length="286" mass="31910">MCWNRNVSIVAAVWGWVACALLAYRGGRNDRWYALYLFTFTLTQVIDAVLWSLQYDRGLEACDGRQMSFAVGAPDGQLENLIVSKYAIPAVVIIQYAAQLAYPSSRNPRLRKVMLLGYVCAGVVMCYTSGCTDVIRAKFPEPHSTLRWGGTRTPALPILLVAAATIANFFVVVDDRIVLAVLVVPFLCVITILWTTEGTLALGSKWCTYCLIYSILFLAAPLWDVRRWKDNEPPASPVASRDDEETKEGDIESLVAAEERGRKQARDDDVEEGWDRFVAEQSGELE</sequence>
<keyword evidence="2" id="KW-1133">Transmembrane helix</keyword>
<name>A0A7S3ZLA9_9STRA</name>
<dbReference type="AlphaFoldDB" id="A0A7S3ZLA9"/>
<feature type="transmembrane region" description="Helical" evidence="2">
    <location>
        <begin position="33"/>
        <end position="53"/>
    </location>
</feature>
<dbReference type="Proteomes" id="UP000789595">
    <property type="component" value="Unassembled WGS sequence"/>
</dbReference>
<feature type="transmembrane region" description="Helical" evidence="2">
    <location>
        <begin position="177"/>
        <end position="194"/>
    </location>
</feature>
<accession>A0A7S3ZLA9</accession>
<feature type="region of interest" description="Disordered" evidence="1">
    <location>
        <begin position="232"/>
        <end position="273"/>
    </location>
</feature>
<organism evidence="3">
    <name type="scientific">Pelagomonas calceolata</name>
    <dbReference type="NCBI Taxonomy" id="35677"/>
    <lineage>
        <taxon>Eukaryota</taxon>
        <taxon>Sar</taxon>
        <taxon>Stramenopiles</taxon>
        <taxon>Ochrophyta</taxon>
        <taxon>Pelagophyceae</taxon>
        <taxon>Pelagomonadales</taxon>
        <taxon>Pelagomonadaceae</taxon>
        <taxon>Pelagomonas</taxon>
    </lineage>
</organism>
<dbReference type="PROSITE" id="PS51257">
    <property type="entry name" value="PROKAR_LIPOPROTEIN"/>
    <property type="match status" value="1"/>
</dbReference>
<keyword evidence="5" id="KW-1185">Reference proteome</keyword>
<evidence type="ECO:0000256" key="2">
    <source>
        <dbReference type="SAM" id="Phobius"/>
    </source>
</evidence>
<reference evidence="4" key="2">
    <citation type="submission" date="2021-11" db="EMBL/GenBank/DDBJ databases">
        <authorList>
            <consortium name="Genoscope - CEA"/>
            <person name="William W."/>
        </authorList>
    </citation>
    <scope>NUCLEOTIDE SEQUENCE</scope>
</reference>
<gene>
    <name evidence="3" type="ORF">PCAL00307_LOCUS2261</name>
    <name evidence="4" type="ORF">PECAL_1P24190</name>
</gene>
<keyword evidence="2" id="KW-0472">Membrane</keyword>
<protein>
    <submittedName>
        <fullName evidence="3">Uncharacterized protein</fullName>
    </submittedName>
</protein>
<dbReference type="EMBL" id="HBIW01002692">
    <property type="protein sequence ID" value="CAE0686827.1"/>
    <property type="molecule type" value="Transcribed_RNA"/>
</dbReference>
<evidence type="ECO:0000313" key="5">
    <source>
        <dbReference type="Proteomes" id="UP000789595"/>
    </source>
</evidence>
<evidence type="ECO:0000313" key="3">
    <source>
        <dbReference type="EMBL" id="CAE0686827.1"/>
    </source>
</evidence>
<evidence type="ECO:0000313" key="4">
    <source>
        <dbReference type="EMBL" id="CAH0365954.1"/>
    </source>
</evidence>